<keyword evidence="2 3" id="KW-0697">Rotamase</keyword>
<gene>
    <name evidence="6" type="ORF">SAMN05660841_02404</name>
</gene>
<dbReference type="AlphaFoldDB" id="A0A1T5E783"/>
<dbReference type="Proteomes" id="UP000190150">
    <property type="component" value="Unassembled WGS sequence"/>
</dbReference>
<proteinExistence type="inferred from homology"/>
<dbReference type="GO" id="GO:0003755">
    <property type="term" value="F:peptidyl-prolyl cis-trans isomerase activity"/>
    <property type="evidence" value="ECO:0007669"/>
    <property type="project" value="UniProtKB-UniRule"/>
</dbReference>
<dbReference type="SUPFAM" id="SSF54534">
    <property type="entry name" value="FKBP-like"/>
    <property type="match status" value="1"/>
</dbReference>
<reference evidence="7" key="1">
    <citation type="submission" date="2017-02" db="EMBL/GenBank/DDBJ databases">
        <authorList>
            <person name="Varghese N."/>
            <person name="Submissions S."/>
        </authorList>
    </citation>
    <scope>NUCLEOTIDE SEQUENCE [LARGE SCALE GENOMIC DNA]</scope>
    <source>
        <strain evidence="7">DSM 24091</strain>
    </source>
</reference>
<comment type="similarity">
    <text evidence="4">Belongs to the FKBP-type PPIase family.</text>
</comment>
<dbReference type="PROSITE" id="PS50059">
    <property type="entry name" value="FKBP_PPIASE"/>
    <property type="match status" value="1"/>
</dbReference>
<dbReference type="InterPro" id="IPR046357">
    <property type="entry name" value="PPIase_dom_sf"/>
</dbReference>
<dbReference type="Gene3D" id="3.10.50.40">
    <property type="match status" value="1"/>
</dbReference>
<comment type="catalytic activity">
    <reaction evidence="1 3 4">
        <text>[protein]-peptidylproline (omega=180) = [protein]-peptidylproline (omega=0)</text>
        <dbReference type="Rhea" id="RHEA:16237"/>
        <dbReference type="Rhea" id="RHEA-COMP:10747"/>
        <dbReference type="Rhea" id="RHEA-COMP:10748"/>
        <dbReference type="ChEBI" id="CHEBI:83833"/>
        <dbReference type="ChEBI" id="CHEBI:83834"/>
        <dbReference type="EC" id="5.2.1.8"/>
    </reaction>
</comment>
<name>A0A1T5E783_9SPHI</name>
<dbReference type="OrthoDB" id="669809at2"/>
<evidence type="ECO:0000256" key="2">
    <source>
        <dbReference type="ARBA" id="ARBA00023110"/>
    </source>
</evidence>
<evidence type="ECO:0000256" key="1">
    <source>
        <dbReference type="ARBA" id="ARBA00000971"/>
    </source>
</evidence>
<feature type="domain" description="PPIase FKBP-type" evidence="5">
    <location>
        <begin position="149"/>
        <end position="251"/>
    </location>
</feature>
<accession>A0A1T5E783</accession>
<evidence type="ECO:0000313" key="7">
    <source>
        <dbReference type="Proteomes" id="UP000190150"/>
    </source>
</evidence>
<evidence type="ECO:0000256" key="4">
    <source>
        <dbReference type="RuleBase" id="RU003915"/>
    </source>
</evidence>
<evidence type="ECO:0000313" key="6">
    <source>
        <dbReference type="EMBL" id="SKB79942.1"/>
    </source>
</evidence>
<keyword evidence="3 4" id="KW-0413">Isomerase</keyword>
<protein>
    <recommendedName>
        <fullName evidence="4">Peptidyl-prolyl cis-trans isomerase</fullName>
        <ecNumber evidence="4">5.2.1.8</ecNumber>
    </recommendedName>
</protein>
<dbReference type="EMBL" id="FUZF01000010">
    <property type="protein sequence ID" value="SKB79942.1"/>
    <property type="molecule type" value="Genomic_DNA"/>
</dbReference>
<organism evidence="6 7">
    <name type="scientific">Sphingobacterium nematocida</name>
    <dbReference type="NCBI Taxonomy" id="1513896"/>
    <lineage>
        <taxon>Bacteria</taxon>
        <taxon>Pseudomonadati</taxon>
        <taxon>Bacteroidota</taxon>
        <taxon>Sphingobacteriia</taxon>
        <taxon>Sphingobacteriales</taxon>
        <taxon>Sphingobacteriaceae</taxon>
        <taxon>Sphingobacterium</taxon>
    </lineage>
</organism>
<sequence length="251" mass="28203">MKTSFMKDSLPLKNNLYLMKNLFKTVLFAAVGTVMFASCNSKDDFDYEGERQRVLEQEKLIDAQLSKESIEIEDYVTANFGSGAQADSLLIPFQVLEKKVKRGFWYDVVTTPTEEDDKAYTWELTTSGYSYIAKPAKVKLKYTAKLLDGTIVESDLEGSNYDITPFKTDSKVFTSTWYYTFIPYSIKNNSNNTVIGGFTKNGLKKGSKIRVVTPSIYAYGSVAKEADGTNTLVKIPANSPLVYEFEVLSIQ</sequence>
<keyword evidence="7" id="KW-1185">Reference proteome</keyword>
<evidence type="ECO:0000256" key="3">
    <source>
        <dbReference type="PROSITE-ProRule" id="PRU00277"/>
    </source>
</evidence>
<dbReference type="EC" id="5.2.1.8" evidence="4"/>
<dbReference type="STRING" id="1513896.SAMN05660841_02404"/>
<dbReference type="Pfam" id="PF00254">
    <property type="entry name" value="FKBP_C"/>
    <property type="match status" value="1"/>
</dbReference>
<evidence type="ECO:0000259" key="5">
    <source>
        <dbReference type="PROSITE" id="PS50059"/>
    </source>
</evidence>
<dbReference type="InterPro" id="IPR001179">
    <property type="entry name" value="PPIase_FKBP_dom"/>
</dbReference>